<dbReference type="AlphaFoldDB" id="A0A9C5ZNG1"/>
<keyword evidence="1" id="KW-1185">Reference proteome</keyword>
<proteinExistence type="predicted"/>
<organism evidence="1 2">
    <name type="scientific">Glossina fuscipes</name>
    <dbReference type="NCBI Taxonomy" id="7396"/>
    <lineage>
        <taxon>Eukaryota</taxon>
        <taxon>Metazoa</taxon>
        <taxon>Ecdysozoa</taxon>
        <taxon>Arthropoda</taxon>
        <taxon>Hexapoda</taxon>
        <taxon>Insecta</taxon>
        <taxon>Pterygota</taxon>
        <taxon>Neoptera</taxon>
        <taxon>Endopterygota</taxon>
        <taxon>Diptera</taxon>
        <taxon>Brachycera</taxon>
        <taxon>Muscomorpha</taxon>
        <taxon>Hippoboscoidea</taxon>
        <taxon>Glossinidae</taxon>
        <taxon>Glossina</taxon>
    </lineage>
</organism>
<dbReference type="GeneID" id="119642952"/>
<dbReference type="RefSeq" id="XP_037898212.1">
    <property type="nucleotide sequence ID" value="XM_038042284.1"/>
</dbReference>
<reference evidence="2" key="1">
    <citation type="submission" date="2025-08" db="UniProtKB">
        <authorList>
            <consortium name="RefSeq"/>
        </authorList>
    </citation>
    <scope>IDENTIFICATION</scope>
    <source>
        <tissue evidence="2">Whole body pupa</tissue>
    </source>
</reference>
<dbReference type="Proteomes" id="UP000092443">
    <property type="component" value="Unplaced"/>
</dbReference>
<evidence type="ECO:0000313" key="2">
    <source>
        <dbReference type="RefSeq" id="XP_037898212.1"/>
    </source>
</evidence>
<dbReference type="KEGG" id="gfs:119642952"/>
<sequence length="140" mass="16146">MLIASGEVFGMDHFINTTEWMVSYDDGGINFDGTGKVLWDINDDRVMMDADLKKFFRGSGTQTPISVRILDLCKEMKHTHSYVYEKKYRHYPFTAKGEGQTLVNMEGRYKSTVVFRAYDEHNRLRPEVISLQVPGDVIKV</sequence>
<accession>A0A9C5ZNG1</accession>
<name>A0A9C5ZNG1_9MUSC</name>
<evidence type="ECO:0000313" key="1">
    <source>
        <dbReference type="Proteomes" id="UP000092443"/>
    </source>
</evidence>
<gene>
    <name evidence="2" type="primary">LOC119642952</name>
</gene>
<protein>
    <submittedName>
        <fullName evidence="2">Uncharacterized protein LOC119642952</fullName>
    </submittedName>
</protein>